<evidence type="ECO:0000313" key="10">
    <source>
        <dbReference type="EMBL" id="KHN75156.1"/>
    </source>
</evidence>
<dbReference type="GO" id="GO:0035091">
    <property type="term" value="F:phosphatidylinositol binding"/>
    <property type="evidence" value="ECO:0007669"/>
    <property type="project" value="InterPro"/>
</dbReference>
<name>A0A0B2UVN5_TOXCA</name>
<dbReference type="InterPro" id="IPR003903">
    <property type="entry name" value="UIM_dom"/>
</dbReference>
<dbReference type="Pfam" id="PF00790">
    <property type="entry name" value="VHS"/>
    <property type="match status" value="1"/>
</dbReference>
<dbReference type="InterPro" id="IPR050670">
    <property type="entry name" value="STAM"/>
</dbReference>
<dbReference type="InterPro" id="IPR036028">
    <property type="entry name" value="SH3-like_dom_sf"/>
</dbReference>
<evidence type="ECO:0000259" key="9">
    <source>
        <dbReference type="PROSITE" id="PS50179"/>
    </source>
</evidence>
<dbReference type="Proteomes" id="UP000031036">
    <property type="component" value="Unassembled WGS sequence"/>
</dbReference>
<dbReference type="Gene3D" id="1.25.40.90">
    <property type="match status" value="2"/>
</dbReference>
<gene>
    <name evidence="10" type="primary">stam-1</name>
    <name evidence="10" type="ORF">Tcan_04004</name>
</gene>
<dbReference type="PRINTS" id="PR00499">
    <property type="entry name" value="P67PHOX"/>
</dbReference>
<comment type="similarity">
    <text evidence="2">Belongs to the STAM family.</text>
</comment>
<keyword evidence="11" id="KW-1185">Reference proteome</keyword>
<proteinExistence type="inferred from homology"/>
<protein>
    <submittedName>
        <fullName evidence="10">Signal transducing adapter molecule 1</fullName>
    </submittedName>
</protein>
<comment type="subcellular location">
    <subcellularLocation>
        <location evidence="1">Endosome</location>
    </subcellularLocation>
</comment>
<sequence>MFPMFTGGMPLFGESVSPYDEVIEKVTAETCTSENWALILDICDKVVAEQSKGGMPLFGESVSPYDEVIEKVTAETCTSENWALILDICDKVVAEQSKGAKMCLLSLKKRLNHRDPHVVLLALSVLDSLWSNCGVLFRREVSSREFSQELAFKATHSNRSVGEKTRAMLKKWAENECKKDASLGLIESLYKNLLSEGHSFDPDLPPKTTALSSDPNVVQSAEEEEAIARAIALSLDESSRACSVYPSTFNNSSSTTHKCVVRDVRALYDFEAAEDNELTFFAGDIITVTDDSDPNWWRGKSHRGEGLFPASFVTSQLNEPEPHLPEGEKKSQQEPVRIARIDESVLLECLRLLENCDPTGERPDPPELAEAEINSHAQVPLIDARLAEIDKQHNALAQVDIAIRDVLAMYDRAVQQVQYQVDARQQTVLGNQTYAYMPAPQWSAAAARTSDDV</sequence>
<dbReference type="GO" id="GO:0033565">
    <property type="term" value="C:ESCRT-0 complex"/>
    <property type="evidence" value="ECO:0007669"/>
    <property type="project" value="TreeGrafter"/>
</dbReference>
<keyword evidence="3 7" id="KW-0728">SH3 domain</keyword>
<dbReference type="SMART" id="SM00288">
    <property type="entry name" value="VHS"/>
    <property type="match status" value="1"/>
</dbReference>
<dbReference type="PANTHER" id="PTHR45929">
    <property type="entry name" value="JAK PATHWAY SIGNAL TRANSDUCTION ADAPTOR MOLECULE"/>
    <property type="match status" value="1"/>
</dbReference>
<dbReference type="SUPFAM" id="SSF50044">
    <property type="entry name" value="SH3-domain"/>
    <property type="match status" value="1"/>
</dbReference>
<dbReference type="Pfam" id="PF00018">
    <property type="entry name" value="SH3_1"/>
    <property type="match status" value="1"/>
</dbReference>
<dbReference type="STRING" id="6265.A0A0B2UVN5"/>
<evidence type="ECO:0000256" key="3">
    <source>
        <dbReference type="ARBA" id="ARBA00022443"/>
    </source>
</evidence>
<evidence type="ECO:0000256" key="6">
    <source>
        <dbReference type="ARBA" id="ARBA00022927"/>
    </source>
</evidence>
<dbReference type="PROSITE" id="PS50330">
    <property type="entry name" value="UIM"/>
    <property type="match status" value="1"/>
</dbReference>
<dbReference type="AlphaFoldDB" id="A0A0B2UVN5"/>
<dbReference type="SMART" id="SM00326">
    <property type="entry name" value="SH3"/>
    <property type="match status" value="1"/>
</dbReference>
<dbReference type="OMA" id="QVYRDWW"/>
<evidence type="ECO:0000256" key="1">
    <source>
        <dbReference type="ARBA" id="ARBA00004177"/>
    </source>
</evidence>
<evidence type="ECO:0000313" key="11">
    <source>
        <dbReference type="Proteomes" id="UP000031036"/>
    </source>
</evidence>
<reference evidence="10 11" key="1">
    <citation type="submission" date="2014-11" db="EMBL/GenBank/DDBJ databases">
        <title>Genetic blueprint of the zoonotic pathogen Toxocara canis.</title>
        <authorList>
            <person name="Zhu X.-Q."/>
            <person name="Korhonen P.K."/>
            <person name="Cai H."/>
            <person name="Young N.D."/>
            <person name="Nejsum P."/>
            <person name="von Samson-Himmelstjerna G."/>
            <person name="Boag P.R."/>
            <person name="Tan P."/>
            <person name="Li Q."/>
            <person name="Min J."/>
            <person name="Yang Y."/>
            <person name="Wang X."/>
            <person name="Fang X."/>
            <person name="Hall R.S."/>
            <person name="Hofmann A."/>
            <person name="Sternberg P.W."/>
            <person name="Jex A.R."/>
            <person name="Gasser R.B."/>
        </authorList>
    </citation>
    <scope>NUCLEOTIDE SEQUENCE [LARGE SCALE GENOMIC DNA]</scope>
    <source>
        <strain evidence="10">PN_DK_2014</strain>
    </source>
</reference>
<dbReference type="PROSITE" id="PS50002">
    <property type="entry name" value="SH3"/>
    <property type="match status" value="1"/>
</dbReference>
<keyword evidence="6" id="KW-0653">Protein transport</keyword>
<dbReference type="CDD" id="cd11820">
    <property type="entry name" value="SH3_STAM"/>
    <property type="match status" value="1"/>
</dbReference>
<accession>A0A0B2UVN5</accession>
<evidence type="ECO:0000256" key="2">
    <source>
        <dbReference type="ARBA" id="ARBA00009666"/>
    </source>
</evidence>
<dbReference type="Gene3D" id="2.30.30.40">
    <property type="entry name" value="SH3 Domains"/>
    <property type="match status" value="1"/>
</dbReference>
<dbReference type="InterPro" id="IPR008942">
    <property type="entry name" value="ENTH_VHS"/>
</dbReference>
<feature type="domain" description="SH3" evidence="8">
    <location>
        <begin position="259"/>
        <end position="318"/>
    </location>
</feature>
<evidence type="ECO:0000256" key="7">
    <source>
        <dbReference type="PROSITE-ProRule" id="PRU00192"/>
    </source>
</evidence>
<organism evidence="10 11">
    <name type="scientific">Toxocara canis</name>
    <name type="common">Canine roundworm</name>
    <dbReference type="NCBI Taxonomy" id="6265"/>
    <lineage>
        <taxon>Eukaryota</taxon>
        <taxon>Metazoa</taxon>
        <taxon>Ecdysozoa</taxon>
        <taxon>Nematoda</taxon>
        <taxon>Chromadorea</taxon>
        <taxon>Rhabditida</taxon>
        <taxon>Spirurina</taxon>
        <taxon>Ascaridomorpha</taxon>
        <taxon>Ascaridoidea</taxon>
        <taxon>Toxocaridae</taxon>
        <taxon>Toxocara</taxon>
    </lineage>
</organism>
<dbReference type="InterPro" id="IPR002014">
    <property type="entry name" value="VHS_dom"/>
</dbReference>
<evidence type="ECO:0000259" key="8">
    <source>
        <dbReference type="PROSITE" id="PS50002"/>
    </source>
</evidence>
<keyword evidence="4" id="KW-0813">Transport</keyword>
<dbReference type="SUPFAM" id="SSF48464">
    <property type="entry name" value="ENTH/VHS domain"/>
    <property type="match status" value="2"/>
</dbReference>
<dbReference type="PANTHER" id="PTHR45929:SF3">
    <property type="entry name" value="JAK PATHWAY SIGNAL TRANSDUCTION ADAPTOR MOLECULE"/>
    <property type="match status" value="1"/>
</dbReference>
<dbReference type="GO" id="GO:0043130">
    <property type="term" value="F:ubiquitin binding"/>
    <property type="evidence" value="ECO:0007669"/>
    <property type="project" value="InterPro"/>
</dbReference>
<dbReference type="PROSITE" id="PS50179">
    <property type="entry name" value="VHS"/>
    <property type="match status" value="1"/>
</dbReference>
<dbReference type="GO" id="GO:0043328">
    <property type="term" value="P:protein transport to vacuole involved in ubiquitin-dependent protein catabolic process via the multivesicular body sorting pathway"/>
    <property type="evidence" value="ECO:0007669"/>
    <property type="project" value="TreeGrafter"/>
</dbReference>
<dbReference type="Gene3D" id="1.20.5.1940">
    <property type="match status" value="1"/>
</dbReference>
<feature type="domain" description="VHS" evidence="9">
    <location>
        <begin position="72"/>
        <end position="201"/>
    </location>
</feature>
<dbReference type="PRINTS" id="PR00452">
    <property type="entry name" value="SH3DOMAIN"/>
</dbReference>
<dbReference type="CDD" id="cd03568">
    <property type="entry name" value="VHS_STAM"/>
    <property type="match status" value="1"/>
</dbReference>
<dbReference type="EMBL" id="JPKZ01002780">
    <property type="protein sequence ID" value="KHN75156.1"/>
    <property type="molecule type" value="Genomic_DNA"/>
</dbReference>
<keyword evidence="5" id="KW-0967">Endosome</keyword>
<comment type="caution">
    <text evidence="10">The sequence shown here is derived from an EMBL/GenBank/DDBJ whole genome shotgun (WGS) entry which is preliminary data.</text>
</comment>
<dbReference type="InterPro" id="IPR001452">
    <property type="entry name" value="SH3_domain"/>
</dbReference>
<dbReference type="OrthoDB" id="10068368at2759"/>
<evidence type="ECO:0000256" key="4">
    <source>
        <dbReference type="ARBA" id="ARBA00022448"/>
    </source>
</evidence>
<evidence type="ECO:0000256" key="5">
    <source>
        <dbReference type="ARBA" id="ARBA00022753"/>
    </source>
</evidence>